<feature type="region of interest" description="Disordered" evidence="2">
    <location>
        <begin position="353"/>
        <end position="396"/>
    </location>
</feature>
<sequence length="478" mass="53653">MNKDDVFSCITSDPLILGFGERMYSRKDVEENTPNQVSSHLREIGRLLKVLRQESQMRVKTISVAMEPANFDLLVHCIRKLGEYDDSTHLYGKAFLALRLGYSLKKCSQIKKSRAVRENDDAAEKEAERFDSLMTVLAKTTLCLVSLFNRKRGGEVQRMKVDDFEKGMVSSSRVHDPEVAKGFTATENKLINVLDRVEIRGKFNRRVAILLTKEMVCLIRQVLDLRKMVPGLVEASKYIFATPNGERPFRGSDVIREFAIEAGVSDLALFTATNLRKQIATLAQSMALSEWEQDHLATFLGHDIRVHRSVYRQPLDLLEKAKVAKVLMAVNGGMKPILGDSVSVDENEDLDNNMVSTRSETGGRDQPPGCEGGFEDGSDPESDGEREDQGNRATGGVVIAEEAVPVAASSRGSRTSKRRAWSLAETSAVRRQLKQCIQLNRVPQKEEAELAIAREPDLQTRTWRNVKDFVYNMVKKCK</sequence>
<dbReference type="SUPFAM" id="SSF56349">
    <property type="entry name" value="DNA breaking-rejoining enzymes"/>
    <property type="match status" value="1"/>
</dbReference>
<dbReference type="PANTHER" id="PTHR33480:SF1">
    <property type="entry name" value="TYR RECOMBINASE DOMAIN-CONTAINING PROTEIN"/>
    <property type="match status" value="1"/>
</dbReference>
<gene>
    <name evidence="3" type="ORF">BaRGS_00037828</name>
</gene>
<dbReference type="Gene3D" id="1.10.443.10">
    <property type="entry name" value="Intergrase catalytic core"/>
    <property type="match status" value="1"/>
</dbReference>
<dbReference type="EMBL" id="JACVVK020000582">
    <property type="protein sequence ID" value="KAK7464628.1"/>
    <property type="molecule type" value="Genomic_DNA"/>
</dbReference>
<keyword evidence="4" id="KW-1185">Reference proteome</keyword>
<dbReference type="AlphaFoldDB" id="A0ABD0J7Q9"/>
<evidence type="ECO:0000256" key="2">
    <source>
        <dbReference type="SAM" id="MobiDB-lite"/>
    </source>
</evidence>
<dbReference type="Proteomes" id="UP001519460">
    <property type="component" value="Unassembled WGS sequence"/>
</dbReference>
<name>A0ABD0J7Q9_9CAEN</name>
<evidence type="ECO:0000256" key="1">
    <source>
        <dbReference type="ARBA" id="ARBA00023172"/>
    </source>
</evidence>
<organism evidence="3 4">
    <name type="scientific">Batillaria attramentaria</name>
    <dbReference type="NCBI Taxonomy" id="370345"/>
    <lineage>
        <taxon>Eukaryota</taxon>
        <taxon>Metazoa</taxon>
        <taxon>Spiralia</taxon>
        <taxon>Lophotrochozoa</taxon>
        <taxon>Mollusca</taxon>
        <taxon>Gastropoda</taxon>
        <taxon>Caenogastropoda</taxon>
        <taxon>Sorbeoconcha</taxon>
        <taxon>Cerithioidea</taxon>
        <taxon>Batillariidae</taxon>
        <taxon>Batillaria</taxon>
    </lineage>
</organism>
<evidence type="ECO:0000313" key="4">
    <source>
        <dbReference type="Proteomes" id="UP001519460"/>
    </source>
</evidence>
<protein>
    <submittedName>
        <fullName evidence="3">Uncharacterized protein</fullName>
    </submittedName>
</protein>
<evidence type="ECO:0000313" key="3">
    <source>
        <dbReference type="EMBL" id="KAK7464628.1"/>
    </source>
</evidence>
<dbReference type="PANTHER" id="PTHR33480">
    <property type="entry name" value="SET DOMAIN-CONTAINING PROTEIN-RELATED"/>
    <property type="match status" value="1"/>
</dbReference>
<dbReference type="InterPro" id="IPR013762">
    <property type="entry name" value="Integrase-like_cat_sf"/>
</dbReference>
<comment type="caution">
    <text evidence="3">The sequence shown here is derived from an EMBL/GenBank/DDBJ whole genome shotgun (WGS) entry which is preliminary data.</text>
</comment>
<reference evidence="3 4" key="1">
    <citation type="journal article" date="2023" name="Sci. Data">
        <title>Genome assembly of the Korean intertidal mud-creeper Batillaria attramentaria.</title>
        <authorList>
            <person name="Patra A.K."/>
            <person name="Ho P.T."/>
            <person name="Jun S."/>
            <person name="Lee S.J."/>
            <person name="Kim Y."/>
            <person name="Won Y.J."/>
        </authorList>
    </citation>
    <scope>NUCLEOTIDE SEQUENCE [LARGE SCALE GENOMIC DNA]</scope>
    <source>
        <strain evidence="3">Wonlab-2016</strain>
    </source>
</reference>
<dbReference type="GO" id="GO:0006310">
    <property type="term" value="P:DNA recombination"/>
    <property type="evidence" value="ECO:0007669"/>
    <property type="project" value="UniProtKB-KW"/>
</dbReference>
<feature type="compositionally biased region" description="Acidic residues" evidence="2">
    <location>
        <begin position="373"/>
        <end position="386"/>
    </location>
</feature>
<dbReference type="InterPro" id="IPR011010">
    <property type="entry name" value="DNA_brk_join_enz"/>
</dbReference>
<proteinExistence type="predicted"/>
<accession>A0ABD0J7Q9</accession>
<keyword evidence="1" id="KW-0233">DNA recombination</keyword>
<feature type="non-terminal residue" evidence="3">
    <location>
        <position position="478"/>
    </location>
</feature>